<keyword evidence="1" id="KW-0472">Membrane</keyword>
<keyword evidence="1" id="KW-1133">Transmembrane helix</keyword>
<keyword evidence="3" id="KW-1185">Reference proteome</keyword>
<reference evidence="2 3" key="1">
    <citation type="submission" date="2020-08" db="EMBL/GenBank/DDBJ databases">
        <title>Sequencing the genomes of 1000 actinobacteria strains.</title>
        <authorList>
            <person name="Klenk H.-P."/>
        </authorList>
    </citation>
    <scope>NUCLEOTIDE SEQUENCE [LARGE SCALE GENOMIC DNA]</scope>
    <source>
        <strain evidence="2 3">DSM 44230</strain>
    </source>
</reference>
<feature type="transmembrane region" description="Helical" evidence="1">
    <location>
        <begin position="31"/>
        <end position="51"/>
    </location>
</feature>
<dbReference type="Proteomes" id="UP000533598">
    <property type="component" value="Unassembled WGS sequence"/>
</dbReference>
<protein>
    <submittedName>
        <fullName evidence="2">Uncharacterized protein</fullName>
    </submittedName>
</protein>
<comment type="caution">
    <text evidence="2">The sequence shown here is derived from an EMBL/GenBank/DDBJ whole genome shotgun (WGS) entry which is preliminary data.</text>
</comment>
<sequence>MRRWMFALATAMVASGIGVSVNVATELGTNVWAWVAVGVLTLAAAGVALWAQASSAEDDGERGGSVTNSVSGTVTGSVVQARDISGPVNLGRPEEPRR</sequence>
<proteinExistence type="predicted"/>
<evidence type="ECO:0000256" key="1">
    <source>
        <dbReference type="SAM" id="Phobius"/>
    </source>
</evidence>
<evidence type="ECO:0000313" key="3">
    <source>
        <dbReference type="Proteomes" id="UP000533598"/>
    </source>
</evidence>
<evidence type="ECO:0000313" key="2">
    <source>
        <dbReference type="EMBL" id="MBB4681243.1"/>
    </source>
</evidence>
<dbReference type="RefSeq" id="WP_185007679.1">
    <property type="nucleotide sequence ID" value="NZ_BAAAUI010000051.1"/>
</dbReference>
<organism evidence="2 3">
    <name type="scientific">Crossiella cryophila</name>
    <dbReference type="NCBI Taxonomy" id="43355"/>
    <lineage>
        <taxon>Bacteria</taxon>
        <taxon>Bacillati</taxon>
        <taxon>Actinomycetota</taxon>
        <taxon>Actinomycetes</taxon>
        <taxon>Pseudonocardiales</taxon>
        <taxon>Pseudonocardiaceae</taxon>
        <taxon>Crossiella</taxon>
    </lineage>
</organism>
<keyword evidence="1" id="KW-0812">Transmembrane</keyword>
<dbReference type="AlphaFoldDB" id="A0A7W7CK44"/>
<name>A0A7W7CK44_9PSEU</name>
<dbReference type="EMBL" id="JACHMH010000001">
    <property type="protein sequence ID" value="MBB4681243.1"/>
    <property type="molecule type" value="Genomic_DNA"/>
</dbReference>
<gene>
    <name evidence="2" type="ORF">HNR67_007361</name>
</gene>
<accession>A0A7W7CK44</accession>